<dbReference type="PANTHER" id="PTHR15641:SF1">
    <property type="entry name" value="ELONGATOR COMPLEX PROTEIN 5"/>
    <property type="match status" value="1"/>
</dbReference>
<keyword evidence="8" id="KW-0539">Nucleus</keyword>
<organism evidence="10 11">
    <name type="scientific">Phyllosticta citricarpa</name>
    <dbReference type="NCBI Taxonomy" id="55181"/>
    <lineage>
        <taxon>Eukaryota</taxon>
        <taxon>Fungi</taxon>
        <taxon>Dikarya</taxon>
        <taxon>Ascomycota</taxon>
        <taxon>Pezizomycotina</taxon>
        <taxon>Dothideomycetes</taxon>
        <taxon>Dothideomycetes incertae sedis</taxon>
        <taxon>Botryosphaeriales</taxon>
        <taxon>Phyllostictaceae</taxon>
        <taxon>Phyllosticta</taxon>
    </lineage>
</organism>
<keyword evidence="7" id="KW-0819">tRNA processing</keyword>
<evidence type="ECO:0000256" key="4">
    <source>
        <dbReference type="ARBA" id="ARBA00009567"/>
    </source>
</evidence>
<keyword evidence="6" id="KW-0963">Cytoplasm</keyword>
<dbReference type="PANTHER" id="PTHR15641">
    <property type="entry name" value="ELONGATOR COMPLEX PROTEIN 5"/>
    <property type="match status" value="1"/>
</dbReference>
<comment type="pathway">
    <text evidence="3">tRNA modification; 5-methoxycarbonylmethyl-2-thiouridine-tRNA biosynthesis.</text>
</comment>
<reference evidence="10 11" key="1">
    <citation type="submission" date="2024-04" db="EMBL/GenBank/DDBJ databases">
        <title>Phyllosticta paracitricarpa is synonymous to the EU quarantine fungus P. citricarpa based on phylogenomic analyses.</title>
        <authorList>
            <consortium name="Lawrence Berkeley National Laboratory"/>
            <person name="Van Ingen-Buijs V.A."/>
            <person name="Van Westerhoven A.C."/>
            <person name="Haridas S."/>
            <person name="Skiadas P."/>
            <person name="Martin F."/>
            <person name="Groenewald J.Z."/>
            <person name="Crous P.W."/>
            <person name="Seidl M.F."/>
        </authorList>
    </citation>
    <scope>NUCLEOTIDE SEQUENCE [LARGE SCALE GENOMIC DNA]</scope>
    <source>
        <strain evidence="10 11">CBS 122670</strain>
    </source>
</reference>
<dbReference type="Gene3D" id="3.40.50.300">
    <property type="entry name" value="P-loop containing nucleotide triphosphate hydrolases"/>
    <property type="match status" value="1"/>
</dbReference>
<evidence type="ECO:0000256" key="6">
    <source>
        <dbReference type="ARBA" id="ARBA00022490"/>
    </source>
</evidence>
<evidence type="ECO:0000313" key="10">
    <source>
        <dbReference type="EMBL" id="KAK7535553.1"/>
    </source>
</evidence>
<feature type="compositionally biased region" description="Acidic residues" evidence="9">
    <location>
        <begin position="346"/>
        <end position="359"/>
    </location>
</feature>
<name>A0ABR1LK38_9PEZI</name>
<dbReference type="EMBL" id="JBBPDW010000039">
    <property type="protein sequence ID" value="KAK7535553.1"/>
    <property type="molecule type" value="Genomic_DNA"/>
</dbReference>
<dbReference type="InterPro" id="IPR019519">
    <property type="entry name" value="Elp5"/>
</dbReference>
<keyword evidence="11" id="KW-1185">Reference proteome</keyword>
<evidence type="ECO:0000256" key="8">
    <source>
        <dbReference type="ARBA" id="ARBA00023242"/>
    </source>
</evidence>
<sequence>MALSKQAEHRRAHNLLLMSKLLSCRDNMSPFTLIIDTLEKSGKGVVREFVRRANAGKIKIVLVSFETLKKPRGVDVLVHGTKQTPAVMQRELLKIVAETKGKQKVLLVFDNLNFLCDHPSTSSNLPEYLSSFLGPNISLLATYHADVPLSFPHDPYVPHPLTLLKYLVTTILRPHSLHHVLAEKAARDKSQASPVFGLSEEVEGVVGGLGRNAGAAADERSGSAEHLRRGVVLEMEYRRKSGRGVHEWFFLPERFFLPEPPRGGAVTGKELKTAQTAQVLLLDDHPLYRHVPDVGEAAVEGDEFDTTFNLGLTEKQRRDREGVVLPYFDAQSGEGPGEGGRILYDMGEEDDFDEEEDEI</sequence>
<feature type="region of interest" description="Disordered" evidence="9">
    <location>
        <begin position="328"/>
        <end position="359"/>
    </location>
</feature>
<protein>
    <recommendedName>
        <fullName evidence="5">Elongator complex protein 5</fullName>
    </recommendedName>
</protein>
<gene>
    <name evidence="10" type="ORF">IWX46DRAFT_611144</name>
</gene>
<evidence type="ECO:0000256" key="3">
    <source>
        <dbReference type="ARBA" id="ARBA00005043"/>
    </source>
</evidence>
<comment type="similarity">
    <text evidence="4">Belongs to the ELP5 family.</text>
</comment>
<comment type="subcellular location">
    <subcellularLocation>
        <location evidence="2">Cytoplasm</location>
    </subcellularLocation>
    <subcellularLocation>
        <location evidence="1">Nucleus</location>
    </subcellularLocation>
</comment>
<evidence type="ECO:0000256" key="2">
    <source>
        <dbReference type="ARBA" id="ARBA00004496"/>
    </source>
</evidence>
<accession>A0ABR1LK38</accession>
<evidence type="ECO:0000256" key="7">
    <source>
        <dbReference type="ARBA" id="ARBA00022694"/>
    </source>
</evidence>
<dbReference type="CDD" id="cd19496">
    <property type="entry name" value="Elp5"/>
    <property type="match status" value="1"/>
</dbReference>
<dbReference type="Pfam" id="PF10483">
    <property type="entry name" value="Elong_Iki1"/>
    <property type="match status" value="1"/>
</dbReference>
<evidence type="ECO:0000256" key="1">
    <source>
        <dbReference type="ARBA" id="ARBA00004123"/>
    </source>
</evidence>
<evidence type="ECO:0000256" key="9">
    <source>
        <dbReference type="SAM" id="MobiDB-lite"/>
    </source>
</evidence>
<proteinExistence type="inferred from homology"/>
<dbReference type="Proteomes" id="UP001365128">
    <property type="component" value="Unassembled WGS sequence"/>
</dbReference>
<dbReference type="InterPro" id="IPR027417">
    <property type="entry name" value="P-loop_NTPase"/>
</dbReference>
<evidence type="ECO:0000256" key="5">
    <source>
        <dbReference type="ARBA" id="ARBA00020264"/>
    </source>
</evidence>
<evidence type="ECO:0000313" key="11">
    <source>
        <dbReference type="Proteomes" id="UP001365128"/>
    </source>
</evidence>
<comment type="caution">
    <text evidence="10">The sequence shown here is derived from an EMBL/GenBank/DDBJ whole genome shotgun (WGS) entry which is preliminary data.</text>
</comment>